<organism evidence="3 5">
    <name type="scientific">Octodon degus</name>
    <name type="common">Degu</name>
    <name type="synonym">Sciurus degus</name>
    <dbReference type="NCBI Taxonomy" id="10160"/>
    <lineage>
        <taxon>Eukaryota</taxon>
        <taxon>Metazoa</taxon>
        <taxon>Chordata</taxon>
        <taxon>Craniata</taxon>
        <taxon>Vertebrata</taxon>
        <taxon>Euteleostomi</taxon>
        <taxon>Mammalia</taxon>
        <taxon>Eutheria</taxon>
        <taxon>Euarchontoglires</taxon>
        <taxon>Glires</taxon>
        <taxon>Rodentia</taxon>
        <taxon>Hystricomorpha</taxon>
        <taxon>Octodontidae</taxon>
        <taxon>Octodon</taxon>
    </lineage>
</organism>
<dbReference type="PANTHER" id="PTHR47012">
    <property type="entry name" value="LAMIN TAIL DOMAIN-CONTAINING PROTEIN 1"/>
    <property type="match status" value="1"/>
</dbReference>
<feature type="domain" description="LTD" evidence="2">
    <location>
        <begin position="165"/>
        <end position="283"/>
    </location>
</feature>
<reference evidence="4 5" key="1">
    <citation type="submission" date="2025-04" db="UniProtKB">
        <authorList>
            <consortium name="RefSeq"/>
        </authorList>
    </citation>
    <scope>IDENTIFICATION</scope>
</reference>
<dbReference type="InterPro" id="IPR036415">
    <property type="entry name" value="Lamin_tail_dom_sf"/>
</dbReference>
<dbReference type="Pfam" id="PF00932">
    <property type="entry name" value="LTD"/>
    <property type="match status" value="1"/>
</dbReference>
<dbReference type="GO" id="GO:0005737">
    <property type="term" value="C:cytoplasm"/>
    <property type="evidence" value="ECO:0007669"/>
    <property type="project" value="TreeGrafter"/>
</dbReference>
<dbReference type="RefSeq" id="XP_023574782.1">
    <property type="nucleotide sequence ID" value="XM_023719014.1"/>
</dbReference>
<evidence type="ECO:0000259" key="2">
    <source>
        <dbReference type="PROSITE" id="PS51841"/>
    </source>
</evidence>
<dbReference type="InterPro" id="IPR001322">
    <property type="entry name" value="Lamin_tail_dom"/>
</dbReference>
<name>A0A6P6ERQ3_OCTDE</name>
<dbReference type="OrthoDB" id="102442at2759"/>
<dbReference type="GeneID" id="101578130"/>
<dbReference type="Proteomes" id="UP000515203">
    <property type="component" value="Unplaced"/>
</dbReference>
<proteinExistence type="predicted"/>
<evidence type="ECO:0000313" key="5">
    <source>
        <dbReference type="RefSeq" id="XP_023574782.1"/>
    </source>
</evidence>
<feature type="compositionally biased region" description="Basic and acidic residues" evidence="1">
    <location>
        <begin position="19"/>
        <end position="36"/>
    </location>
</feature>
<dbReference type="CTD" id="160492"/>
<dbReference type="SUPFAM" id="SSF74853">
    <property type="entry name" value="Lamin A/C globular tail domain"/>
    <property type="match status" value="1"/>
</dbReference>
<dbReference type="PROSITE" id="PS51841">
    <property type="entry name" value="LTD"/>
    <property type="match status" value="1"/>
</dbReference>
<feature type="region of interest" description="Disordered" evidence="1">
    <location>
        <begin position="378"/>
        <end position="406"/>
    </location>
</feature>
<dbReference type="InterPro" id="IPR042840">
    <property type="entry name" value="LMNTD1"/>
</dbReference>
<dbReference type="AlphaFoldDB" id="A0A6P6ERQ3"/>
<dbReference type="RefSeq" id="XP_023574781.1">
    <property type="nucleotide sequence ID" value="XM_023719013.1"/>
</dbReference>
<gene>
    <name evidence="4 5" type="primary">Lmntd1</name>
</gene>
<dbReference type="Gene3D" id="2.60.40.1260">
    <property type="entry name" value="Lamin Tail domain"/>
    <property type="match status" value="1"/>
</dbReference>
<evidence type="ECO:0000313" key="4">
    <source>
        <dbReference type="RefSeq" id="XP_023574781.1"/>
    </source>
</evidence>
<evidence type="ECO:0000313" key="3">
    <source>
        <dbReference type="Proteomes" id="UP000515203"/>
    </source>
</evidence>
<dbReference type="PANTHER" id="PTHR47012:SF1">
    <property type="entry name" value="LAMIN TAIL DOMAIN-CONTAINING PROTEIN 1"/>
    <property type="match status" value="1"/>
</dbReference>
<feature type="region of interest" description="Disordered" evidence="1">
    <location>
        <begin position="1"/>
        <end position="44"/>
    </location>
</feature>
<dbReference type="GO" id="GO:0005635">
    <property type="term" value="C:nuclear envelope"/>
    <property type="evidence" value="ECO:0007669"/>
    <property type="project" value="TreeGrafter"/>
</dbReference>
<sequence length="423" mass="47091">MKDTQEVQEASEALQGDIYKQENKTETQEQKEDKLRPSPGRHQSSVQFFSMKRDSYITALPLSQSLSSGRLLSYYLSSPQMSKITVSTMAPLASKSTVVSSSQTHNSLGNSCLLLSKDQSLDPELPVAGDSEDYFLSLFGHSKKLTSHSGHAKDPHKHFSTILEEVGKSVSSSLGDVEIADVHVKGLFVKLINSSHDREAEIGNHVLQQNVKGQAVSRYRFLPNIVMQAGSTVTVWAAASKGKHRPPLDFLWKEQSTFRASPDCTTILCKPHGEAVAWYTPIHWKQVWEKLETDIEFNRCSVATSTSQRQMFLGTTSASDINKDKQDQAWEDTSKCDLKQVPFLKREKEMPPTLFPNRSPWCNSPSVPVHPYCSLISPHGRRTPTASRSAPLRRHQAPQADPASVSPTVLDECLWKESVTQTA</sequence>
<protein>
    <submittedName>
        <fullName evidence="4 5">Lamin tail domain-containing protein 1</fullName>
    </submittedName>
</protein>
<evidence type="ECO:0000256" key="1">
    <source>
        <dbReference type="SAM" id="MobiDB-lite"/>
    </source>
</evidence>
<keyword evidence="3" id="KW-1185">Reference proteome</keyword>
<accession>A0A6P6ERQ3</accession>